<dbReference type="InterPro" id="IPR013783">
    <property type="entry name" value="Ig-like_fold"/>
</dbReference>
<protein>
    <recommendedName>
        <fullName evidence="1">Fibronectin type-III domain-containing protein</fullName>
    </recommendedName>
</protein>
<keyword evidence="4" id="KW-1185">Reference proteome</keyword>
<dbReference type="Proteomes" id="UP000255231">
    <property type="component" value="Unassembled WGS sequence"/>
</dbReference>
<dbReference type="OrthoDB" id="1254943at2"/>
<reference evidence="3 5" key="2">
    <citation type="submission" date="2018-06" db="EMBL/GenBank/DDBJ databases">
        <authorList>
            <consortium name="Pathogen Informatics"/>
            <person name="Doyle S."/>
        </authorList>
    </citation>
    <scope>NUCLEOTIDE SEQUENCE [LARGE SCALE GENOMIC DNA]</scope>
    <source>
        <strain evidence="3 5">NCTC13560</strain>
    </source>
</reference>
<dbReference type="RefSeq" id="WP_076559769.1">
    <property type="nucleotide sequence ID" value="NZ_CP033929.1"/>
</dbReference>
<dbReference type="SUPFAM" id="SSF49265">
    <property type="entry name" value="Fibronectin type III"/>
    <property type="match status" value="1"/>
</dbReference>
<dbReference type="EMBL" id="FTMF01000004">
    <property type="protein sequence ID" value="SIQ35533.1"/>
    <property type="molecule type" value="Genomic_DNA"/>
</dbReference>
<organism evidence="3 5">
    <name type="scientific">Chryseobacterium indoltheticum</name>
    <dbReference type="NCBI Taxonomy" id="254"/>
    <lineage>
        <taxon>Bacteria</taxon>
        <taxon>Pseudomonadati</taxon>
        <taxon>Bacteroidota</taxon>
        <taxon>Flavobacteriia</taxon>
        <taxon>Flavobacteriales</taxon>
        <taxon>Weeksellaceae</taxon>
        <taxon>Chryseobacterium group</taxon>
        <taxon>Chryseobacterium</taxon>
    </lineage>
</organism>
<evidence type="ECO:0000259" key="1">
    <source>
        <dbReference type="PROSITE" id="PS50853"/>
    </source>
</evidence>
<dbReference type="EMBL" id="UFVS01000001">
    <property type="protein sequence ID" value="SUX41217.1"/>
    <property type="molecule type" value="Genomic_DNA"/>
</dbReference>
<sequence>MPKNWNISVGSPVLTQGMSFFVRYRKKTEQTWTNFLPNPTTNNFTITNLDDKSDYELEISTICQSGDVSLPVYYTDSTTKPSVTVRWMDNQGIEDRICTQNACNFIIEIVKADPDNVITETKVLKSTDNGQTWSTFIANQIGNSLSDSVSSIGTTKYKIVVSDSFGNTYESNVLSYKRADMVEVEAAPNVYITIYKPDSGSHYVGQLKFDGLIATANGSNIIKVELYVRFRSIGAGIWFERTETHTVGNPQPSISLNKQFIYGFKEPSKYIGTRDWNGADSVNVQLKIYTSSGEVKIVSPNSVAFPWYSNYNQAIL</sequence>
<feature type="domain" description="Fibronectin type-III" evidence="1">
    <location>
        <begin position="1"/>
        <end position="82"/>
    </location>
</feature>
<dbReference type="InterPro" id="IPR003961">
    <property type="entry name" value="FN3_dom"/>
</dbReference>
<dbReference type="PROSITE" id="PS50853">
    <property type="entry name" value="FN3"/>
    <property type="match status" value="1"/>
</dbReference>
<evidence type="ECO:0000313" key="2">
    <source>
        <dbReference type="EMBL" id="SIQ35533.1"/>
    </source>
</evidence>
<dbReference type="KEGG" id="cil:EG358_13855"/>
<dbReference type="AlphaFoldDB" id="A0A381F3Z8"/>
<evidence type="ECO:0000313" key="5">
    <source>
        <dbReference type="Proteomes" id="UP000255231"/>
    </source>
</evidence>
<dbReference type="Proteomes" id="UP000185725">
    <property type="component" value="Unassembled WGS sequence"/>
</dbReference>
<dbReference type="Gene3D" id="2.60.40.10">
    <property type="entry name" value="Immunoglobulins"/>
    <property type="match status" value="1"/>
</dbReference>
<accession>A0A381F3Z8</accession>
<dbReference type="GeneID" id="303674792"/>
<evidence type="ECO:0000313" key="3">
    <source>
        <dbReference type="EMBL" id="SUX41217.1"/>
    </source>
</evidence>
<name>A0A381F3Z8_9FLAO</name>
<gene>
    <name evidence="3" type="ORF">NCTC13560_00009</name>
    <name evidence="2" type="ORF">SAMN05421682_104195</name>
</gene>
<dbReference type="InterPro" id="IPR036116">
    <property type="entry name" value="FN3_sf"/>
</dbReference>
<reference evidence="2 4" key="1">
    <citation type="submission" date="2017-01" db="EMBL/GenBank/DDBJ databases">
        <authorList>
            <person name="Varghese N."/>
            <person name="Submissions S."/>
        </authorList>
    </citation>
    <scope>NUCLEOTIDE SEQUENCE [LARGE SCALE GENOMIC DNA]</scope>
    <source>
        <strain evidence="2 4">ATCC 27950</strain>
    </source>
</reference>
<proteinExistence type="predicted"/>
<evidence type="ECO:0000313" key="4">
    <source>
        <dbReference type="Proteomes" id="UP000185725"/>
    </source>
</evidence>